<protein>
    <submittedName>
        <fullName evidence="1">Uncharacterized protein</fullName>
    </submittedName>
</protein>
<name>A0AAV2YSX7_9STRA</name>
<dbReference type="AlphaFoldDB" id="A0AAV2YSX7"/>
<gene>
    <name evidence="1" type="ORF">N0F65_006509</name>
</gene>
<keyword evidence="2" id="KW-1185">Reference proteome</keyword>
<evidence type="ECO:0000313" key="2">
    <source>
        <dbReference type="Proteomes" id="UP001146120"/>
    </source>
</evidence>
<organism evidence="1 2">
    <name type="scientific">Lagenidium giganteum</name>
    <dbReference type="NCBI Taxonomy" id="4803"/>
    <lineage>
        <taxon>Eukaryota</taxon>
        <taxon>Sar</taxon>
        <taxon>Stramenopiles</taxon>
        <taxon>Oomycota</taxon>
        <taxon>Peronosporomycetes</taxon>
        <taxon>Pythiales</taxon>
        <taxon>Pythiaceae</taxon>
    </lineage>
</organism>
<proteinExistence type="predicted"/>
<sequence length="105" mass="11481">MPKSLPWRHGFDGSSATEADAQISAMRPFKKDKSQLTACVKCHEKDILPHNMQYMRLSCSSHACSVMASPGASPWQGRLLSEHASCVLDPRANRVTPLCAPLSSK</sequence>
<reference evidence="1" key="2">
    <citation type="journal article" date="2023" name="Microbiol Resour">
        <title>Decontamination and Annotation of the Draft Genome Sequence of the Oomycete Lagenidium giganteum ARSEF 373.</title>
        <authorList>
            <person name="Morgan W.R."/>
            <person name="Tartar A."/>
        </authorList>
    </citation>
    <scope>NUCLEOTIDE SEQUENCE</scope>
    <source>
        <strain evidence="1">ARSEF 373</strain>
    </source>
</reference>
<comment type="caution">
    <text evidence="1">The sequence shown here is derived from an EMBL/GenBank/DDBJ whole genome shotgun (WGS) entry which is preliminary data.</text>
</comment>
<evidence type="ECO:0000313" key="1">
    <source>
        <dbReference type="EMBL" id="DAZ96463.1"/>
    </source>
</evidence>
<dbReference type="EMBL" id="DAKRPA010000167">
    <property type="protein sequence ID" value="DAZ96463.1"/>
    <property type="molecule type" value="Genomic_DNA"/>
</dbReference>
<accession>A0AAV2YSX7</accession>
<reference evidence="1" key="1">
    <citation type="submission" date="2022-11" db="EMBL/GenBank/DDBJ databases">
        <authorList>
            <person name="Morgan W.R."/>
            <person name="Tartar A."/>
        </authorList>
    </citation>
    <scope>NUCLEOTIDE SEQUENCE</scope>
    <source>
        <strain evidence="1">ARSEF 373</strain>
    </source>
</reference>
<dbReference type="Proteomes" id="UP001146120">
    <property type="component" value="Unassembled WGS sequence"/>
</dbReference>